<feature type="compositionally biased region" description="Polar residues" evidence="3">
    <location>
        <begin position="19"/>
        <end position="33"/>
    </location>
</feature>
<protein>
    <recommendedName>
        <fullName evidence="7">Major facilitator superfamily (MFS) profile domain-containing protein</fullName>
    </recommendedName>
</protein>
<dbReference type="AlphaFoldDB" id="A0A409VZ75"/>
<feature type="transmembrane region" description="Helical" evidence="4">
    <location>
        <begin position="148"/>
        <end position="177"/>
    </location>
</feature>
<keyword evidence="6" id="KW-1185">Reference proteome</keyword>
<evidence type="ECO:0000256" key="3">
    <source>
        <dbReference type="SAM" id="MobiDB-lite"/>
    </source>
</evidence>
<evidence type="ECO:0000256" key="2">
    <source>
        <dbReference type="ARBA" id="ARBA00006727"/>
    </source>
</evidence>
<keyword evidence="4" id="KW-0472">Membrane</keyword>
<comment type="subcellular location">
    <subcellularLocation>
        <location evidence="1">Membrane</location>
        <topology evidence="1">Multi-pass membrane protein</topology>
    </subcellularLocation>
</comment>
<feature type="region of interest" description="Disordered" evidence="3">
    <location>
        <begin position="1"/>
        <end position="60"/>
    </location>
</feature>
<accession>A0A409VZ75</accession>
<feature type="transmembrane region" description="Helical" evidence="4">
    <location>
        <begin position="293"/>
        <end position="312"/>
    </location>
</feature>
<evidence type="ECO:0008006" key="7">
    <source>
        <dbReference type="Google" id="ProtNLM"/>
    </source>
</evidence>
<feature type="transmembrane region" description="Helical" evidence="4">
    <location>
        <begin position="97"/>
        <end position="116"/>
    </location>
</feature>
<reference evidence="5 6" key="1">
    <citation type="journal article" date="2018" name="Evol. Lett.">
        <title>Horizontal gene cluster transfer increased hallucinogenic mushroom diversity.</title>
        <authorList>
            <person name="Reynolds H.T."/>
            <person name="Vijayakumar V."/>
            <person name="Gluck-Thaler E."/>
            <person name="Korotkin H.B."/>
            <person name="Matheny P.B."/>
            <person name="Slot J.C."/>
        </authorList>
    </citation>
    <scope>NUCLEOTIDE SEQUENCE [LARGE SCALE GENOMIC DNA]</scope>
    <source>
        <strain evidence="5 6">SRW20</strain>
    </source>
</reference>
<dbReference type="Pfam" id="PF07690">
    <property type="entry name" value="MFS_1"/>
    <property type="match status" value="1"/>
</dbReference>
<dbReference type="InterPro" id="IPR036259">
    <property type="entry name" value="MFS_trans_sf"/>
</dbReference>
<evidence type="ECO:0000256" key="4">
    <source>
        <dbReference type="SAM" id="Phobius"/>
    </source>
</evidence>
<dbReference type="EMBL" id="NHYE01005497">
    <property type="protein sequence ID" value="PPQ71564.1"/>
    <property type="molecule type" value="Genomic_DNA"/>
</dbReference>
<dbReference type="InterPro" id="IPR011701">
    <property type="entry name" value="MFS"/>
</dbReference>
<gene>
    <name evidence="5" type="ORF">CVT26_010421</name>
</gene>
<dbReference type="SUPFAM" id="SSF103473">
    <property type="entry name" value="MFS general substrate transporter"/>
    <property type="match status" value="1"/>
</dbReference>
<proteinExistence type="inferred from homology"/>
<dbReference type="GO" id="GO:0022857">
    <property type="term" value="F:transmembrane transporter activity"/>
    <property type="evidence" value="ECO:0007669"/>
    <property type="project" value="InterPro"/>
</dbReference>
<dbReference type="GO" id="GO:0016020">
    <property type="term" value="C:membrane"/>
    <property type="evidence" value="ECO:0007669"/>
    <property type="project" value="UniProtKB-SubCell"/>
</dbReference>
<comment type="caution">
    <text evidence="5">The sequence shown here is derived from an EMBL/GenBank/DDBJ whole genome shotgun (WGS) entry which is preliminary data.</text>
</comment>
<keyword evidence="4" id="KW-1133">Transmembrane helix</keyword>
<evidence type="ECO:0000256" key="1">
    <source>
        <dbReference type="ARBA" id="ARBA00004141"/>
    </source>
</evidence>
<feature type="transmembrane region" description="Helical" evidence="4">
    <location>
        <begin position="405"/>
        <end position="425"/>
    </location>
</feature>
<evidence type="ECO:0000313" key="6">
    <source>
        <dbReference type="Proteomes" id="UP000284706"/>
    </source>
</evidence>
<feature type="compositionally biased region" description="Basic and acidic residues" evidence="3">
    <location>
        <begin position="1"/>
        <end position="18"/>
    </location>
</feature>
<feature type="transmembrane region" description="Helical" evidence="4">
    <location>
        <begin position="123"/>
        <end position="142"/>
    </location>
</feature>
<organism evidence="5 6">
    <name type="scientific">Gymnopilus dilepis</name>
    <dbReference type="NCBI Taxonomy" id="231916"/>
    <lineage>
        <taxon>Eukaryota</taxon>
        <taxon>Fungi</taxon>
        <taxon>Dikarya</taxon>
        <taxon>Basidiomycota</taxon>
        <taxon>Agaricomycotina</taxon>
        <taxon>Agaricomycetes</taxon>
        <taxon>Agaricomycetidae</taxon>
        <taxon>Agaricales</taxon>
        <taxon>Agaricineae</taxon>
        <taxon>Hymenogastraceae</taxon>
        <taxon>Gymnopilus</taxon>
    </lineage>
</organism>
<feature type="transmembrane region" description="Helical" evidence="4">
    <location>
        <begin position="256"/>
        <end position="281"/>
    </location>
</feature>
<dbReference type="PANTHER" id="PTHR11360">
    <property type="entry name" value="MONOCARBOXYLATE TRANSPORTER"/>
    <property type="match status" value="1"/>
</dbReference>
<dbReference type="InParanoid" id="A0A409VZ75"/>
<comment type="similarity">
    <text evidence="2">Belongs to the major facilitator superfamily. Monocarboxylate porter (TC 2.A.1.13) family.</text>
</comment>
<sequence>MTQSHDNEKEDGHSHHSNDITIGNTRSSDVDQNSIEKEKYEANADVEEVPGRSKEVTAEEDYPDGGLKAWFGYVNSWGIFQSYYEETLLKNTPPSNIAWIGSIQYSLVFFPALIVGRLFDLGYFRSIFIPSSIILVVATFLAAQCTEYWQLVLCQGLLVGFGCGGIFGPTTAIVAHWFKKRRGLAMGFIAIGSSLGGTLLPIAGKNLIPLVGFPWTMRIFGFILLAVLTASNLLLDRRLPARKVAGGLLNLSAFKSAAYTTYCIAGFFTFLGIYTVLTYVSVSASEIGISDDFAFYFVAIANASSLFGRYTAGLLCDRLGAMNVMLPFTTSAAILTYAWPFAQTKSSLIAVTVIYGNPIMEMGETFDVGRRIGMFLTITAVGALVGPPISGAINTATGNFKAVGFYAGSAALVGVILMLISRHLILKKFFGKF</sequence>
<dbReference type="Proteomes" id="UP000284706">
    <property type="component" value="Unassembled WGS sequence"/>
</dbReference>
<name>A0A409VZ75_9AGAR</name>
<feature type="transmembrane region" description="Helical" evidence="4">
    <location>
        <begin position="184"/>
        <end position="203"/>
    </location>
</feature>
<evidence type="ECO:0000313" key="5">
    <source>
        <dbReference type="EMBL" id="PPQ71564.1"/>
    </source>
</evidence>
<feature type="transmembrane region" description="Helical" evidence="4">
    <location>
        <begin position="372"/>
        <end position="393"/>
    </location>
</feature>
<feature type="transmembrane region" description="Helical" evidence="4">
    <location>
        <begin position="319"/>
        <end position="338"/>
    </location>
</feature>
<dbReference type="PANTHER" id="PTHR11360:SF234">
    <property type="entry name" value="MFS-TYPE TRANSPORTER DBAD-RELATED"/>
    <property type="match status" value="1"/>
</dbReference>
<keyword evidence="4" id="KW-0812">Transmembrane</keyword>
<dbReference type="InterPro" id="IPR050327">
    <property type="entry name" value="Proton-linked_MCT"/>
</dbReference>
<feature type="transmembrane region" description="Helical" evidence="4">
    <location>
        <begin position="215"/>
        <end position="235"/>
    </location>
</feature>
<dbReference type="OrthoDB" id="6509908at2759"/>
<dbReference type="Gene3D" id="1.20.1250.20">
    <property type="entry name" value="MFS general substrate transporter like domains"/>
    <property type="match status" value="2"/>
</dbReference>